<feature type="domain" description="CW-type" evidence="6">
    <location>
        <begin position="335"/>
        <end position="395"/>
    </location>
</feature>
<dbReference type="PANTHER" id="PTHR46510:SF1">
    <property type="entry name" value="BROMODOMAIN ADJACENT TO ZINC FINGER DOMAIN PROTEIN 1A"/>
    <property type="match status" value="1"/>
</dbReference>
<dbReference type="InterPro" id="IPR013083">
    <property type="entry name" value="Znf_RING/FYVE/PHD"/>
</dbReference>
<dbReference type="Gene3D" id="3.30.40.10">
    <property type="entry name" value="Zinc/RING finger domain, C3HC4 (zinc finger)"/>
    <property type="match status" value="1"/>
</dbReference>
<dbReference type="AlphaFoldDB" id="A0AAD8KBL8"/>
<accession>A0AAD8KBL8</accession>
<keyword evidence="2 4" id="KW-0863">Zinc-finger</keyword>
<evidence type="ECO:0000259" key="6">
    <source>
        <dbReference type="PROSITE" id="PS51050"/>
    </source>
</evidence>
<dbReference type="InterPro" id="IPR001965">
    <property type="entry name" value="Znf_PHD"/>
</dbReference>
<organism evidence="7 8">
    <name type="scientific">Tagetes erecta</name>
    <name type="common">African marigold</name>
    <dbReference type="NCBI Taxonomy" id="13708"/>
    <lineage>
        <taxon>Eukaryota</taxon>
        <taxon>Viridiplantae</taxon>
        <taxon>Streptophyta</taxon>
        <taxon>Embryophyta</taxon>
        <taxon>Tracheophyta</taxon>
        <taxon>Spermatophyta</taxon>
        <taxon>Magnoliopsida</taxon>
        <taxon>eudicotyledons</taxon>
        <taxon>Gunneridae</taxon>
        <taxon>Pentapetalae</taxon>
        <taxon>asterids</taxon>
        <taxon>campanulids</taxon>
        <taxon>Asterales</taxon>
        <taxon>Asteraceae</taxon>
        <taxon>Asteroideae</taxon>
        <taxon>Heliantheae alliance</taxon>
        <taxon>Tageteae</taxon>
        <taxon>Tagetes</taxon>
    </lineage>
</organism>
<dbReference type="PROSITE" id="PS50016">
    <property type="entry name" value="ZF_PHD_2"/>
    <property type="match status" value="1"/>
</dbReference>
<protein>
    <submittedName>
        <fullName evidence="7">Uncharacterized protein</fullName>
    </submittedName>
</protein>
<evidence type="ECO:0000256" key="3">
    <source>
        <dbReference type="ARBA" id="ARBA00022833"/>
    </source>
</evidence>
<dbReference type="GO" id="GO:0008270">
    <property type="term" value="F:zinc ion binding"/>
    <property type="evidence" value="ECO:0007669"/>
    <property type="project" value="UniProtKB-KW"/>
</dbReference>
<gene>
    <name evidence="7" type="ORF">QVD17_27545</name>
</gene>
<keyword evidence="1" id="KW-0479">Metal-binding</keyword>
<dbReference type="InterPro" id="IPR019786">
    <property type="entry name" value="Zinc_finger_PHD-type_CS"/>
</dbReference>
<evidence type="ECO:0000256" key="1">
    <source>
        <dbReference type="ARBA" id="ARBA00022723"/>
    </source>
</evidence>
<dbReference type="Gene3D" id="3.30.40.100">
    <property type="match status" value="1"/>
</dbReference>
<sequence>MMLIRSLPTSIDDRGKQKSSCVWLPSDKSWQEPTNPPVAKHNNKDKTLWSHNFSNSSQLTTEINMSETPTLSYVYKRRTALRNIIPPNPSSTPIIVYKRRKVQRDNSKSESVDEEFIQDPVSKTKKCPGLHINDSCSSSKSNIDIGSAFLKQADDVGECSSSSVVIMEGTNSCISFLKQHGVLERRSSTKKPTGFNNNVWCLKACKVCDQLATTIKMLICDLCEESFHMSCCNPAIKKVPVGDWFCNSCARKKLKKMETNSSNSPENCLGPLTSMLRDSDPFTSIVRIGEDFQAEIPDWSGPLTDEIGDYFEPMEVSPSDCASYQECDSIKLSKLGSVGNWLQCREVVNGVDGSVCGKWRRAPLFEVQTDDWECFSSVLWDPTHADCAVPQELDTDQVLKQLKYMEMLRPRFSAKRWKGVAKRVDHREHTVDPRNTQNS</sequence>
<evidence type="ECO:0000256" key="2">
    <source>
        <dbReference type="ARBA" id="ARBA00022771"/>
    </source>
</evidence>
<keyword evidence="3" id="KW-0862">Zinc</keyword>
<reference evidence="7" key="1">
    <citation type="journal article" date="2023" name="bioRxiv">
        <title>Improved chromosome-level genome assembly for marigold (Tagetes erecta).</title>
        <authorList>
            <person name="Jiang F."/>
            <person name="Yuan L."/>
            <person name="Wang S."/>
            <person name="Wang H."/>
            <person name="Xu D."/>
            <person name="Wang A."/>
            <person name="Fan W."/>
        </authorList>
    </citation>
    <scope>NUCLEOTIDE SEQUENCE</scope>
    <source>
        <strain evidence="7">WSJ</strain>
        <tissue evidence="7">Leaf</tissue>
    </source>
</reference>
<name>A0AAD8KBL8_TARER</name>
<dbReference type="GO" id="GO:0003677">
    <property type="term" value="F:DNA binding"/>
    <property type="evidence" value="ECO:0007669"/>
    <property type="project" value="TreeGrafter"/>
</dbReference>
<dbReference type="Proteomes" id="UP001229421">
    <property type="component" value="Unassembled WGS sequence"/>
</dbReference>
<dbReference type="GO" id="GO:0000228">
    <property type="term" value="C:nuclear chromosome"/>
    <property type="evidence" value="ECO:0007669"/>
    <property type="project" value="TreeGrafter"/>
</dbReference>
<dbReference type="InterPro" id="IPR011124">
    <property type="entry name" value="Znf_CW"/>
</dbReference>
<dbReference type="InterPro" id="IPR047171">
    <property type="entry name" value="BAZ1A"/>
</dbReference>
<keyword evidence="8" id="KW-1185">Reference proteome</keyword>
<dbReference type="GO" id="GO:0031445">
    <property type="term" value="P:regulation of heterochromatin formation"/>
    <property type="evidence" value="ECO:0007669"/>
    <property type="project" value="TreeGrafter"/>
</dbReference>
<dbReference type="PANTHER" id="PTHR46510">
    <property type="entry name" value="BROMODOMAIN ADJACENT TO ZINC FINGER DOMAIN PROTEIN 1A"/>
    <property type="match status" value="1"/>
</dbReference>
<evidence type="ECO:0000313" key="8">
    <source>
        <dbReference type="Proteomes" id="UP001229421"/>
    </source>
</evidence>
<feature type="domain" description="PHD-type" evidence="5">
    <location>
        <begin position="202"/>
        <end position="252"/>
    </location>
</feature>
<dbReference type="Pfam" id="PF00628">
    <property type="entry name" value="PHD"/>
    <property type="match status" value="1"/>
</dbReference>
<comment type="caution">
    <text evidence="7">The sequence shown here is derived from an EMBL/GenBank/DDBJ whole genome shotgun (WGS) entry which is preliminary data.</text>
</comment>
<dbReference type="GO" id="GO:0045740">
    <property type="term" value="P:positive regulation of DNA replication"/>
    <property type="evidence" value="ECO:0007669"/>
    <property type="project" value="TreeGrafter"/>
</dbReference>
<dbReference type="GO" id="GO:0008623">
    <property type="term" value="C:CHRAC"/>
    <property type="evidence" value="ECO:0007669"/>
    <property type="project" value="TreeGrafter"/>
</dbReference>
<proteinExistence type="predicted"/>
<evidence type="ECO:0000313" key="7">
    <source>
        <dbReference type="EMBL" id="KAK1418401.1"/>
    </source>
</evidence>
<dbReference type="PROSITE" id="PS51050">
    <property type="entry name" value="ZF_CW"/>
    <property type="match status" value="1"/>
</dbReference>
<evidence type="ECO:0000259" key="5">
    <source>
        <dbReference type="PROSITE" id="PS50016"/>
    </source>
</evidence>
<dbReference type="PROSITE" id="PS01359">
    <property type="entry name" value="ZF_PHD_1"/>
    <property type="match status" value="1"/>
</dbReference>
<dbReference type="GO" id="GO:0006355">
    <property type="term" value="P:regulation of DNA-templated transcription"/>
    <property type="evidence" value="ECO:0007669"/>
    <property type="project" value="TreeGrafter"/>
</dbReference>
<evidence type="ECO:0000256" key="4">
    <source>
        <dbReference type="PROSITE-ProRule" id="PRU00146"/>
    </source>
</evidence>
<dbReference type="InterPro" id="IPR019787">
    <property type="entry name" value="Znf_PHD-finger"/>
</dbReference>
<dbReference type="FunFam" id="3.30.40.100:FF:000005">
    <property type="entry name" value="uncharacterized protein LOC106759733 isoform X4"/>
    <property type="match status" value="1"/>
</dbReference>
<dbReference type="InterPro" id="IPR011011">
    <property type="entry name" value="Znf_FYVE_PHD"/>
</dbReference>
<dbReference type="SMART" id="SM00249">
    <property type="entry name" value="PHD"/>
    <property type="match status" value="1"/>
</dbReference>
<dbReference type="EMBL" id="JAUHHV010000007">
    <property type="protein sequence ID" value="KAK1418401.1"/>
    <property type="molecule type" value="Genomic_DNA"/>
</dbReference>
<dbReference type="GO" id="GO:0006338">
    <property type="term" value="P:chromatin remodeling"/>
    <property type="evidence" value="ECO:0007669"/>
    <property type="project" value="InterPro"/>
</dbReference>
<dbReference type="SUPFAM" id="SSF57903">
    <property type="entry name" value="FYVE/PHD zinc finger"/>
    <property type="match status" value="1"/>
</dbReference>